<keyword evidence="2" id="KW-1185">Reference proteome</keyword>
<dbReference type="EMBL" id="JACCJC010000038">
    <property type="protein sequence ID" value="KAF6233444.1"/>
    <property type="molecule type" value="Genomic_DNA"/>
</dbReference>
<name>A0A8H6L2T5_9LECA</name>
<proteinExistence type="predicted"/>
<organism evidence="1 2">
    <name type="scientific">Letharia columbiana</name>
    <dbReference type="NCBI Taxonomy" id="112416"/>
    <lineage>
        <taxon>Eukaryota</taxon>
        <taxon>Fungi</taxon>
        <taxon>Dikarya</taxon>
        <taxon>Ascomycota</taxon>
        <taxon>Pezizomycotina</taxon>
        <taxon>Lecanoromycetes</taxon>
        <taxon>OSLEUM clade</taxon>
        <taxon>Lecanoromycetidae</taxon>
        <taxon>Lecanorales</taxon>
        <taxon>Lecanorineae</taxon>
        <taxon>Parmeliaceae</taxon>
        <taxon>Letharia</taxon>
    </lineage>
</organism>
<dbReference type="GeneID" id="59290032"/>
<dbReference type="RefSeq" id="XP_037162862.1">
    <property type="nucleotide sequence ID" value="XM_037310276.1"/>
</dbReference>
<gene>
    <name evidence="1" type="ORF">HO173_008376</name>
</gene>
<evidence type="ECO:0000313" key="1">
    <source>
        <dbReference type="EMBL" id="KAF6233444.1"/>
    </source>
</evidence>
<evidence type="ECO:0008006" key="3">
    <source>
        <dbReference type="Google" id="ProtNLM"/>
    </source>
</evidence>
<dbReference type="AlphaFoldDB" id="A0A8H6L2T5"/>
<evidence type="ECO:0000313" key="2">
    <source>
        <dbReference type="Proteomes" id="UP000578531"/>
    </source>
</evidence>
<dbReference type="OrthoDB" id="5336292at2759"/>
<sequence length="641" mass="72838">MLPLELVIAIADQLETGRDYLNLTRTCKTIHRLLAGRPWNEVHIHFRPYWVEGSGQSTTRCRGINDGSVQISSTWQMTRIRHRQCPLSPCEACEIEAALLSVNAFLDCRARQFSKVLRGLTLSGWLPQTLESVNKDAPGHTFKGARGLCALQPEVLNIELRWASWSPIMLSGFDLTRLRSLKMPVRAPLDCLKVGAAFMGMPRLANLTITELSDSQEFVDEFCHLGDGILALSSSLRSLNISISNCNRAEGWEKDEAFVEPGDAAFFFKKFFLEPSCDRIEALVKARYNDPREPPDVNILRSSKGSLNLERICLKNIGLPWWSFQTVFNPKTVKELNLPTCRVAPNVWDDLGKHAQVHKVANINYEMLSGPFMSFLSTQHNLHFLSFARPPDIYNVANIRSNLLDTRVDVASFSVTEAAPHLGNGTEWGRACARNAWLLQSKKSWIQHEHLIQSPSSWRYFEDLIRSLNSYSQCQYPRKSDFVKALSTKTSLKHLVLPADMFDITPKFMACLAIELPALESIEWGFDYACPELRACFIENFLPSHPRLKKITFLSLNRPHPLSHFDANEFHSAFANGSCDLAPAVLKYVRYRDLNGKSYKGKFTTSDVYYHRKTMDNGTWWLKIPARKADSMFEDEITPNI</sequence>
<reference evidence="1 2" key="1">
    <citation type="journal article" date="2020" name="Genomics">
        <title>Complete, high-quality genomes from long-read metagenomic sequencing of two wolf lichen thalli reveals enigmatic genome architecture.</title>
        <authorList>
            <person name="McKenzie S.K."/>
            <person name="Walston R.F."/>
            <person name="Allen J.L."/>
        </authorList>
    </citation>
    <scope>NUCLEOTIDE SEQUENCE [LARGE SCALE GENOMIC DNA]</scope>
    <source>
        <strain evidence="1">WasteWater2</strain>
    </source>
</reference>
<dbReference type="SUPFAM" id="SSF52047">
    <property type="entry name" value="RNI-like"/>
    <property type="match status" value="1"/>
</dbReference>
<protein>
    <recommendedName>
        <fullName evidence="3">F-box domain-containing protein</fullName>
    </recommendedName>
</protein>
<accession>A0A8H6L2T5</accession>
<dbReference type="Proteomes" id="UP000578531">
    <property type="component" value="Unassembled WGS sequence"/>
</dbReference>
<comment type="caution">
    <text evidence="1">The sequence shown here is derived from an EMBL/GenBank/DDBJ whole genome shotgun (WGS) entry which is preliminary data.</text>
</comment>